<dbReference type="Proteomes" id="UP000429211">
    <property type="component" value="Unassembled WGS sequence"/>
</dbReference>
<keyword evidence="2" id="KW-0812">Transmembrane</keyword>
<name>A0A7J5TIV6_9BIFI</name>
<evidence type="ECO:0000256" key="1">
    <source>
        <dbReference type="SAM" id="MobiDB-lite"/>
    </source>
</evidence>
<accession>A0A7J5TIV6</accession>
<keyword evidence="2" id="KW-1133">Transmembrane helix</keyword>
<comment type="caution">
    <text evidence="3">The sequence shown here is derived from an EMBL/GenBank/DDBJ whole genome shotgun (WGS) entry which is preliminary data.</text>
</comment>
<feature type="transmembrane region" description="Helical" evidence="2">
    <location>
        <begin position="241"/>
        <end position="265"/>
    </location>
</feature>
<protein>
    <recommendedName>
        <fullName evidence="5">Pilus assembly protein</fullName>
    </recommendedName>
</protein>
<dbReference type="AlphaFoldDB" id="A0A7J5TIV6"/>
<evidence type="ECO:0000313" key="3">
    <source>
        <dbReference type="EMBL" id="KAB7461814.1"/>
    </source>
</evidence>
<feature type="transmembrane region" description="Helical" evidence="2">
    <location>
        <begin position="210"/>
        <end position="229"/>
    </location>
</feature>
<dbReference type="RefSeq" id="WP_034522173.1">
    <property type="nucleotide sequence ID" value="NZ_CACRSP010000009.1"/>
</dbReference>
<evidence type="ECO:0000256" key="2">
    <source>
        <dbReference type="SAM" id="Phobius"/>
    </source>
</evidence>
<feature type="region of interest" description="Disordered" evidence="1">
    <location>
        <begin position="58"/>
        <end position="85"/>
    </location>
</feature>
<gene>
    <name evidence="3" type="ORF">GBB04_04795</name>
</gene>
<feature type="transmembrane region" description="Helical" evidence="2">
    <location>
        <begin position="24"/>
        <end position="41"/>
    </location>
</feature>
<evidence type="ECO:0000313" key="4">
    <source>
        <dbReference type="Proteomes" id="UP000429211"/>
    </source>
</evidence>
<evidence type="ECO:0008006" key="5">
    <source>
        <dbReference type="Google" id="ProtNLM"/>
    </source>
</evidence>
<sequence>MRACRYEAGRWRDSETHKESVMKWLAWCAAVMATLAVWLWLRRHEPFGQSRLSDLHGCVDGGAGPKDQTPAGQRPQADGREGSVVGEPTGNAVASAPLPHMASVACVAALQASVRSGATLVQAFEELGGCAFATPELTRSRIEMVLRCRCPPEEQGGQMRRLSAELYAACQLSMALGCETSRCLAAVSASLKRQRLLEDLRRNAFAMPQATVKLLMALPLLTVLLGEGMGARPLAFLCGDAKGLLCLGFALGCYAIGLLWIRVLLRENHP</sequence>
<organism evidence="3 4">
    <name type="scientific">Bifidobacterium dentium</name>
    <dbReference type="NCBI Taxonomy" id="1689"/>
    <lineage>
        <taxon>Bacteria</taxon>
        <taxon>Bacillati</taxon>
        <taxon>Actinomycetota</taxon>
        <taxon>Actinomycetes</taxon>
        <taxon>Bifidobacteriales</taxon>
        <taxon>Bifidobacteriaceae</taxon>
        <taxon>Bifidobacterium</taxon>
    </lineage>
</organism>
<dbReference type="EMBL" id="WDPD01000003">
    <property type="protein sequence ID" value="KAB7461814.1"/>
    <property type="molecule type" value="Genomic_DNA"/>
</dbReference>
<proteinExistence type="predicted"/>
<keyword evidence="2" id="KW-0472">Membrane</keyword>
<reference evidence="3 4" key="1">
    <citation type="journal article" date="2019" name="Nat. Med.">
        <title>A library of human gut bacterial isolates paired with longitudinal multiomics data enables mechanistic microbiome research.</title>
        <authorList>
            <person name="Poyet M."/>
            <person name="Groussin M."/>
            <person name="Gibbons S.M."/>
            <person name="Avila-Pacheco J."/>
            <person name="Jiang X."/>
            <person name="Kearney S.M."/>
            <person name="Perrotta A.R."/>
            <person name="Berdy B."/>
            <person name="Zhao S."/>
            <person name="Lieberman T.D."/>
            <person name="Swanson P.K."/>
            <person name="Smith M."/>
            <person name="Roesemann S."/>
            <person name="Alexander J.E."/>
            <person name="Rich S.A."/>
            <person name="Livny J."/>
            <person name="Vlamakis H."/>
            <person name="Clish C."/>
            <person name="Bullock K."/>
            <person name="Deik A."/>
            <person name="Scott J."/>
            <person name="Pierce K.A."/>
            <person name="Xavier R.J."/>
            <person name="Alm E.J."/>
        </authorList>
    </citation>
    <scope>NUCLEOTIDE SEQUENCE [LARGE SCALE GENOMIC DNA]</scope>
    <source>
        <strain evidence="3 4">BIOML-A2</strain>
    </source>
</reference>